<organism evidence="1 2">
    <name type="scientific">Candidatus Gottesmanbacteria bacterium CG11_big_fil_rev_8_21_14_0_20_37_11</name>
    <dbReference type="NCBI Taxonomy" id="1974575"/>
    <lineage>
        <taxon>Bacteria</taxon>
        <taxon>Candidatus Gottesmaniibacteriota</taxon>
    </lineage>
</organism>
<name>A0A2H0NIK4_9BACT</name>
<evidence type="ECO:0000313" key="1">
    <source>
        <dbReference type="EMBL" id="PIR08699.1"/>
    </source>
</evidence>
<dbReference type="EMBL" id="PCWS01000036">
    <property type="protein sequence ID" value="PIR08699.1"/>
    <property type="molecule type" value="Genomic_DNA"/>
</dbReference>
<sequence length="183" mass="20899">MEQKEITTKQLVANKQNALKGGVKSPKGKAISRYNAMKHGLLCNEVLIEGEDEKTLLQLERSIRAAIQPVGELELLLTDRIIANIWRLKRAMKVERNSMEWHKNYESPFEERSAIPLLDFQKSREKISEMIANGSTERILRYETTIERGIYKALHELQRIQAARAGDKPFTPLAIDLDVSGDL</sequence>
<comment type="caution">
    <text evidence="1">The sequence shown here is derived from an EMBL/GenBank/DDBJ whole genome shotgun (WGS) entry which is preliminary data.</text>
</comment>
<protein>
    <submittedName>
        <fullName evidence="1">Uncharacterized protein</fullName>
    </submittedName>
</protein>
<gene>
    <name evidence="1" type="ORF">COV53_01715</name>
</gene>
<dbReference type="AlphaFoldDB" id="A0A2H0NIK4"/>
<reference evidence="1 2" key="1">
    <citation type="submission" date="2017-09" db="EMBL/GenBank/DDBJ databases">
        <title>Depth-based differentiation of microbial function through sediment-hosted aquifers and enrichment of novel symbionts in the deep terrestrial subsurface.</title>
        <authorList>
            <person name="Probst A.J."/>
            <person name="Ladd B."/>
            <person name="Jarett J.K."/>
            <person name="Geller-Mcgrath D.E."/>
            <person name="Sieber C.M."/>
            <person name="Emerson J.B."/>
            <person name="Anantharaman K."/>
            <person name="Thomas B.C."/>
            <person name="Malmstrom R."/>
            <person name="Stieglmeier M."/>
            <person name="Klingl A."/>
            <person name="Woyke T."/>
            <person name="Ryan C.M."/>
            <person name="Banfield J.F."/>
        </authorList>
    </citation>
    <scope>NUCLEOTIDE SEQUENCE [LARGE SCALE GENOMIC DNA]</scope>
    <source>
        <strain evidence="1">CG11_big_fil_rev_8_21_14_0_20_37_11</strain>
    </source>
</reference>
<proteinExistence type="predicted"/>
<evidence type="ECO:0000313" key="2">
    <source>
        <dbReference type="Proteomes" id="UP000230707"/>
    </source>
</evidence>
<dbReference type="Proteomes" id="UP000230707">
    <property type="component" value="Unassembled WGS sequence"/>
</dbReference>
<accession>A0A2H0NIK4</accession>